<feature type="transmembrane region" description="Helical" evidence="1">
    <location>
        <begin position="21"/>
        <end position="39"/>
    </location>
</feature>
<proteinExistence type="predicted"/>
<dbReference type="EMBL" id="JAMQCR010000002">
    <property type="protein sequence ID" value="MCM2534413.1"/>
    <property type="molecule type" value="Genomic_DNA"/>
</dbReference>
<feature type="transmembrane region" description="Helical" evidence="1">
    <location>
        <begin position="120"/>
        <end position="137"/>
    </location>
</feature>
<organism evidence="2 3">
    <name type="scientific">Neobacillus pocheonensis</name>
    <dbReference type="NCBI Taxonomy" id="363869"/>
    <lineage>
        <taxon>Bacteria</taxon>
        <taxon>Bacillati</taxon>
        <taxon>Bacillota</taxon>
        <taxon>Bacilli</taxon>
        <taxon>Bacillales</taxon>
        <taxon>Bacillaceae</taxon>
        <taxon>Neobacillus</taxon>
    </lineage>
</organism>
<evidence type="ECO:0000313" key="3">
    <source>
        <dbReference type="Proteomes" id="UP001523262"/>
    </source>
</evidence>
<protein>
    <recommendedName>
        <fullName evidence="4">ABC transporter permease</fullName>
    </recommendedName>
</protein>
<feature type="transmembrane region" description="Helical" evidence="1">
    <location>
        <begin position="45"/>
        <end position="61"/>
    </location>
</feature>
<comment type="caution">
    <text evidence="2">The sequence shown here is derived from an EMBL/GenBank/DDBJ whole genome shotgun (WGS) entry which is preliminary data.</text>
</comment>
<gene>
    <name evidence="2" type="ORF">NDK43_21225</name>
</gene>
<name>A0ABT0WFT0_9BACI</name>
<evidence type="ECO:0008006" key="4">
    <source>
        <dbReference type="Google" id="ProtNLM"/>
    </source>
</evidence>
<evidence type="ECO:0000313" key="2">
    <source>
        <dbReference type="EMBL" id="MCM2534413.1"/>
    </source>
</evidence>
<evidence type="ECO:0000256" key="1">
    <source>
        <dbReference type="SAM" id="Phobius"/>
    </source>
</evidence>
<dbReference type="Proteomes" id="UP001523262">
    <property type="component" value="Unassembled WGS sequence"/>
</dbReference>
<keyword evidence="1" id="KW-1133">Transmembrane helix</keyword>
<keyword evidence="1" id="KW-0472">Membrane</keyword>
<sequence length="144" mass="16337">MQKHARYLKNYYSSSSYKIIYKLRFILADFLLVACYIPSRTLNLALFFALGGISFLVSSLANDEKKGLGISGIIIFGFFSLDIIRKISDKVDWLKNFTIFTLYKPSEFVNGKGDLTQDCVILFAIGLVAFIVSILAFRKRDLPL</sequence>
<feature type="transmembrane region" description="Helical" evidence="1">
    <location>
        <begin position="68"/>
        <end position="87"/>
    </location>
</feature>
<keyword evidence="1" id="KW-0812">Transmembrane</keyword>
<keyword evidence="3" id="KW-1185">Reference proteome</keyword>
<accession>A0ABT0WFT0</accession>
<reference evidence="2 3" key="1">
    <citation type="submission" date="2022-06" db="EMBL/GenBank/DDBJ databases">
        <authorList>
            <person name="Jeon C.O."/>
        </authorList>
    </citation>
    <scope>NUCLEOTIDE SEQUENCE [LARGE SCALE GENOMIC DNA]</scope>
    <source>
        <strain evidence="2 3">KCTC 13943</strain>
    </source>
</reference>